<evidence type="ECO:0000313" key="2">
    <source>
        <dbReference type="Proteomes" id="UP000006903"/>
    </source>
</evidence>
<dbReference type="Proteomes" id="UP000006903">
    <property type="component" value="Chromosome"/>
</dbReference>
<dbReference type="EMBL" id="CP001140">
    <property type="protein sequence ID" value="ACL10694.1"/>
    <property type="molecule type" value="Genomic_DNA"/>
</dbReference>
<dbReference type="Pfam" id="PF22511">
    <property type="entry name" value="PBP2"/>
    <property type="match status" value="1"/>
</dbReference>
<name>B8D3L3_DESA1</name>
<dbReference type="InterPro" id="IPR054264">
    <property type="entry name" value="PBP2"/>
</dbReference>
<dbReference type="KEGG" id="dka:DKAM_0368"/>
<reference evidence="1 2" key="1">
    <citation type="journal article" date="2009" name="J. Bacteriol.">
        <title>Complete genome sequence of the anaerobic, protein-degrading hyperthermophilic crenarchaeon Desulfurococcus kamchatkensis.</title>
        <authorList>
            <person name="Ravin N.V."/>
            <person name="Mardanov A.V."/>
            <person name="Beletsky A.V."/>
            <person name="Kublanov I.V."/>
            <person name="Kolganova T.V."/>
            <person name="Lebedinsky A.V."/>
            <person name="Chernyh N.A."/>
            <person name="Bonch-Osmolovskaya E.A."/>
            <person name="Skryabin K.G."/>
        </authorList>
    </citation>
    <scope>NUCLEOTIDE SEQUENCE [LARGE SCALE GENOMIC DNA]</scope>
    <source>
        <strain evidence="2">DSM 18924 / JCM 16383 / VKM B-2413 / 1221n</strain>
    </source>
</reference>
<dbReference type="eggNOG" id="arCOG08842">
    <property type="taxonomic scope" value="Archaea"/>
</dbReference>
<organism evidence="1 2">
    <name type="scientific">Desulfurococcus amylolyticus (strain DSM 18924 / JCM 16383 / VKM B-2413 / 1221n)</name>
    <name type="common">Desulfurococcus kamchatkensis</name>
    <dbReference type="NCBI Taxonomy" id="490899"/>
    <lineage>
        <taxon>Archaea</taxon>
        <taxon>Thermoproteota</taxon>
        <taxon>Thermoprotei</taxon>
        <taxon>Desulfurococcales</taxon>
        <taxon>Desulfurococcaceae</taxon>
        <taxon>Desulfurococcus</taxon>
    </lineage>
</organism>
<accession>B8D3L3</accession>
<dbReference type="AlphaFoldDB" id="B8D3L3"/>
<dbReference type="HOGENOM" id="CLU_2067703_0_0_2"/>
<dbReference type="STRING" id="490899.DKAM_0368"/>
<protein>
    <submittedName>
        <fullName evidence="1">Uncharacterized protein</fullName>
    </submittedName>
</protein>
<proteinExistence type="predicted"/>
<sequence length="136" mass="15839">MIHGITDRWISLSSQNNNNTDINKGINRLRSLSRLERIIVNYFLRHISAGDIIAVLDIREEVKKKIREGDRDLLPETEDTLIEVEVRRVLAELVREGILYHRNGVYSLSPWLVELVKKKFGRLRPGESKPLEKLLE</sequence>
<gene>
    <name evidence="1" type="ordered locus">DKAM_0368</name>
</gene>
<evidence type="ECO:0000313" key="1">
    <source>
        <dbReference type="EMBL" id="ACL10694.1"/>
    </source>
</evidence>